<reference evidence="2" key="1">
    <citation type="journal article" date="2020" name="bioRxiv">
        <title>Chromosome-level reference genome of the European wasp spider Argiope bruennichi: a resource for studies on range expansion and evolutionary adaptation.</title>
        <authorList>
            <person name="Sheffer M.M."/>
            <person name="Hoppe A."/>
            <person name="Krehenwinkel H."/>
            <person name="Uhl G."/>
            <person name="Kuss A.W."/>
            <person name="Jensen L."/>
            <person name="Jensen C."/>
            <person name="Gillespie R.G."/>
            <person name="Hoff K.J."/>
            <person name="Prost S."/>
        </authorList>
    </citation>
    <scope>NUCLEOTIDE SEQUENCE</scope>
</reference>
<keyword evidence="3" id="KW-1185">Reference proteome</keyword>
<proteinExistence type="predicted"/>
<comment type="caution">
    <text evidence="2">The sequence shown here is derived from an EMBL/GenBank/DDBJ whole genome shotgun (WGS) entry which is preliminary data.</text>
</comment>
<dbReference type="Proteomes" id="UP000807504">
    <property type="component" value="Unassembled WGS sequence"/>
</dbReference>
<accession>A0A8T0FST6</accession>
<dbReference type="AlphaFoldDB" id="A0A8T0FST6"/>
<evidence type="ECO:0000256" key="1">
    <source>
        <dbReference type="SAM" id="MobiDB-lite"/>
    </source>
</evidence>
<organism evidence="2 3">
    <name type="scientific">Argiope bruennichi</name>
    <name type="common">Wasp spider</name>
    <name type="synonym">Aranea bruennichi</name>
    <dbReference type="NCBI Taxonomy" id="94029"/>
    <lineage>
        <taxon>Eukaryota</taxon>
        <taxon>Metazoa</taxon>
        <taxon>Ecdysozoa</taxon>
        <taxon>Arthropoda</taxon>
        <taxon>Chelicerata</taxon>
        <taxon>Arachnida</taxon>
        <taxon>Araneae</taxon>
        <taxon>Araneomorphae</taxon>
        <taxon>Entelegynae</taxon>
        <taxon>Araneoidea</taxon>
        <taxon>Araneidae</taxon>
        <taxon>Argiope</taxon>
    </lineage>
</organism>
<evidence type="ECO:0000313" key="2">
    <source>
        <dbReference type="EMBL" id="KAF8792570.1"/>
    </source>
</evidence>
<sequence>MYIIAQRVVALISEYRQKRYRSVWFREYEEYGAEAANNNKVKPPNPSSLQNHVDKNGTPTTPPSNEAHLAAREALQERENDSCKTAAIPLELSRIESGERRQSSGYPPAQLSRTSLLGKPLKSGRHRGPRYRKSQALVYNFLERPRGYKSAWYHILL</sequence>
<dbReference type="EMBL" id="JABXBU010000003">
    <property type="protein sequence ID" value="KAF8792570.1"/>
    <property type="molecule type" value="Genomic_DNA"/>
</dbReference>
<feature type="region of interest" description="Disordered" evidence="1">
    <location>
        <begin position="36"/>
        <end position="68"/>
    </location>
</feature>
<gene>
    <name evidence="2" type="ORF">HNY73_004149</name>
</gene>
<reference evidence="2" key="2">
    <citation type="submission" date="2020-06" db="EMBL/GenBank/DDBJ databases">
        <authorList>
            <person name="Sheffer M."/>
        </authorList>
    </citation>
    <scope>NUCLEOTIDE SEQUENCE</scope>
</reference>
<protein>
    <submittedName>
        <fullName evidence="2">Uncharacterized protein</fullName>
    </submittedName>
</protein>
<evidence type="ECO:0000313" key="3">
    <source>
        <dbReference type="Proteomes" id="UP000807504"/>
    </source>
</evidence>
<name>A0A8T0FST6_ARGBR</name>
<feature type="region of interest" description="Disordered" evidence="1">
    <location>
        <begin position="94"/>
        <end position="129"/>
    </location>
</feature>